<evidence type="ECO:0000256" key="1">
    <source>
        <dbReference type="ARBA" id="ARBA00022448"/>
    </source>
</evidence>
<feature type="binding site" evidence="8">
    <location>
        <position position="414"/>
    </location>
    <ligand>
        <name>[4Fe-4S] cluster</name>
        <dbReference type="ChEBI" id="CHEBI:49883"/>
        <label>2</label>
    </ligand>
</feature>
<feature type="binding site" evidence="8">
    <location>
        <position position="421"/>
    </location>
    <ligand>
        <name>[4Fe-4S] cluster</name>
        <dbReference type="ChEBI" id="CHEBI:49883"/>
        <label>1</label>
    </ligand>
</feature>
<dbReference type="Gene3D" id="3.40.50.11540">
    <property type="entry name" value="NADH-ubiquinone oxidoreductase 51kDa subunit"/>
    <property type="match status" value="1"/>
</dbReference>
<feature type="binding site" evidence="8">
    <location>
        <position position="417"/>
    </location>
    <ligand>
        <name>[4Fe-4S] cluster</name>
        <dbReference type="ChEBI" id="CHEBI:49883"/>
        <label>2</label>
    </ligand>
</feature>
<proteinExistence type="inferred from homology"/>
<evidence type="ECO:0000256" key="3">
    <source>
        <dbReference type="ARBA" id="ARBA00022723"/>
    </source>
</evidence>
<dbReference type="InterPro" id="IPR010208">
    <property type="entry name" value="Ion_transpt_RnfC/RsxC"/>
</dbReference>
<feature type="domain" description="4Fe-4S ferredoxin-type" evidence="9">
    <location>
        <begin position="402"/>
        <end position="431"/>
    </location>
</feature>
<feature type="binding site" evidence="8">
    <location>
        <position position="381"/>
    </location>
    <ligand>
        <name>[4Fe-4S] cluster</name>
        <dbReference type="ChEBI" id="CHEBI:49883"/>
        <label>2</label>
    </ligand>
</feature>
<comment type="cofactor">
    <cofactor evidence="8">
        <name>[4Fe-4S] cluster</name>
        <dbReference type="ChEBI" id="CHEBI:49883"/>
    </cofactor>
    <text evidence="8">Binds 2 [4Fe-4S] clusters per subunit.</text>
</comment>
<comment type="function">
    <text evidence="8">Part of a membrane-bound complex that couples electron transfer with translocation of ions across the membrane.</text>
</comment>
<keyword evidence="8" id="KW-0472">Membrane</keyword>
<evidence type="ECO:0000256" key="8">
    <source>
        <dbReference type="HAMAP-Rule" id="MF_00461"/>
    </source>
</evidence>
<comment type="similarity">
    <text evidence="8">Belongs to the 4Fe4S bacterial-type ferredoxin family. RnfC subfamily.</text>
</comment>
<dbReference type="RefSeq" id="WP_186871703.1">
    <property type="nucleotide sequence ID" value="NZ_JACOOR010000003.1"/>
</dbReference>
<dbReference type="PROSITE" id="PS51379">
    <property type="entry name" value="4FE4S_FER_2"/>
    <property type="match status" value="2"/>
</dbReference>
<dbReference type="GO" id="GO:0009055">
    <property type="term" value="F:electron transfer activity"/>
    <property type="evidence" value="ECO:0007669"/>
    <property type="project" value="InterPro"/>
</dbReference>
<evidence type="ECO:0000256" key="4">
    <source>
        <dbReference type="ARBA" id="ARBA00022737"/>
    </source>
</evidence>
<dbReference type="Gene3D" id="3.30.70.20">
    <property type="match status" value="1"/>
</dbReference>
<dbReference type="Pfam" id="PF13375">
    <property type="entry name" value="RnfC_N"/>
    <property type="match status" value="1"/>
</dbReference>
<feature type="binding site" evidence="8">
    <location>
        <position position="377"/>
    </location>
    <ligand>
        <name>[4Fe-4S] cluster</name>
        <dbReference type="ChEBI" id="CHEBI:49883"/>
        <label>1</label>
    </ligand>
</feature>
<dbReference type="Gene3D" id="3.10.20.600">
    <property type="match status" value="1"/>
</dbReference>
<evidence type="ECO:0000256" key="7">
    <source>
        <dbReference type="ARBA" id="ARBA00023014"/>
    </source>
</evidence>
<dbReference type="PROSITE" id="PS00198">
    <property type="entry name" value="4FE4S_FER_1"/>
    <property type="match status" value="2"/>
</dbReference>
<dbReference type="HAMAP" id="MF_00461">
    <property type="entry name" value="RsxC_RnfC"/>
    <property type="match status" value="1"/>
</dbReference>
<feature type="binding site" evidence="8">
    <location>
        <position position="411"/>
    </location>
    <ligand>
        <name>[4Fe-4S] cluster</name>
        <dbReference type="ChEBI" id="CHEBI:49883"/>
        <label>2</label>
    </ligand>
</feature>
<evidence type="ECO:0000313" key="10">
    <source>
        <dbReference type="EMBL" id="MBC5659339.1"/>
    </source>
</evidence>
<evidence type="ECO:0000259" key="9">
    <source>
        <dbReference type="PROSITE" id="PS51379"/>
    </source>
</evidence>
<dbReference type="GO" id="GO:0051539">
    <property type="term" value="F:4 iron, 4 sulfur cluster binding"/>
    <property type="evidence" value="ECO:0007669"/>
    <property type="project" value="UniProtKB-KW"/>
</dbReference>
<feature type="domain" description="4Fe-4S ferredoxin-type" evidence="9">
    <location>
        <begin position="362"/>
        <end position="391"/>
    </location>
</feature>
<dbReference type="AlphaFoldDB" id="A0A923LBV4"/>
<gene>
    <name evidence="10" type="primary">rsxC</name>
    <name evidence="8" type="synonym">rnfC</name>
    <name evidence="10" type="ORF">H8S44_06105</name>
</gene>
<keyword evidence="3 8" id="KW-0479">Metal-binding</keyword>
<keyword evidence="1 8" id="KW-0813">Transport</keyword>
<dbReference type="GO" id="GO:0022900">
    <property type="term" value="P:electron transport chain"/>
    <property type="evidence" value="ECO:0007669"/>
    <property type="project" value="UniProtKB-UniRule"/>
</dbReference>
<comment type="subcellular location">
    <subcellularLocation>
        <location evidence="8">Cell membrane</location>
        <topology evidence="8">Peripheral membrane protein</topology>
    </subcellularLocation>
</comment>
<dbReference type="InterPro" id="IPR011538">
    <property type="entry name" value="Nuo51_FMN-bd"/>
</dbReference>
<dbReference type="GO" id="GO:0046872">
    <property type="term" value="F:metal ion binding"/>
    <property type="evidence" value="ECO:0007669"/>
    <property type="project" value="UniProtKB-KW"/>
</dbReference>
<sequence length="454" mass="48831">MFKKTFKGGVHPDDGKRYAKDASYRAYLPQGELVFPMSQHIGKPAKPLVKKGDTVLAGQLIGEADGFVSANIVSSCSGTVKAVENRRTASGAKVMSVVIENDGQYTLAEGIGVERDYKMLGKEEILGSIQKAGIVGMGGAGFPVHVKLAPKNADEIRYIIANGAECEPYITCDDQLMRTKSMELAEGMRILLKLFPAAEGVFLIEENKPEAIAAMEKACAGDEKLKVHAAKCKYPQGGERSIIQVIAGIDLKLGMLPADAGCVVDNVATIYAIYQAVCKSIPLMERGFTVSGDVVKEPCNLIVKIGTNMAEVLETAGGIRDGKEAEKYLSGGPMMGMALADLNVPICKNNNALTVLGEDPVAKAEQQETACLRCGRCTRVCPLGLSPQEMMDAAKRRRFVRYEKKLYGLECIACGSCTYVCPAKRPLMQTFKQTKAEIMAKKRAAQAQQGGAKK</sequence>
<dbReference type="NCBIfam" id="TIGR01945">
    <property type="entry name" value="rnfC"/>
    <property type="match status" value="1"/>
</dbReference>
<name>A0A923LBV4_9FIRM</name>
<dbReference type="Pfam" id="PF13237">
    <property type="entry name" value="Fer4_10"/>
    <property type="match status" value="1"/>
</dbReference>
<protein>
    <recommendedName>
        <fullName evidence="8">Ion-translocating oxidoreductase complex subunit C</fullName>
        <ecNumber evidence="8">7.-.-.-</ecNumber>
    </recommendedName>
    <alternativeName>
        <fullName evidence="8">Rnf electron transport complex subunit C</fullName>
    </alternativeName>
</protein>
<evidence type="ECO:0000256" key="2">
    <source>
        <dbReference type="ARBA" id="ARBA00022485"/>
    </source>
</evidence>
<dbReference type="InterPro" id="IPR017900">
    <property type="entry name" value="4Fe4S_Fe_S_CS"/>
</dbReference>
<dbReference type="PANTHER" id="PTHR43034">
    <property type="entry name" value="ION-TRANSLOCATING OXIDOREDUCTASE COMPLEX SUBUNIT C"/>
    <property type="match status" value="1"/>
</dbReference>
<keyword evidence="6 8" id="KW-0408">Iron</keyword>
<feature type="binding site" evidence="8">
    <location>
        <position position="374"/>
    </location>
    <ligand>
        <name>[4Fe-4S] cluster</name>
        <dbReference type="ChEBI" id="CHEBI:49883"/>
        <label>1</label>
    </ligand>
</feature>
<dbReference type="InterPro" id="IPR026902">
    <property type="entry name" value="RnfC_N"/>
</dbReference>
<feature type="binding site" evidence="8">
    <location>
        <position position="371"/>
    </location>
    <ligand>
        <name>[4Fe-4S] cluster</name>
        <dbReference type="ChEBI" id="CHEBI:49883"/>
        <label>1</label>
    </ligand>
</feature>
<evidence type="ECO:0000313" key="11">
    <source>
        <dbReference type="Proteomes" id="UP000649345"/>
    </source>
</evidence>
<dbReference type="Pfam" id="PF01512">
    <property type="entry name" value="Complex1_51K"/>
    <property type="match status" value="1"/>
</dbReference>
<keyword evidence="11" id="KW-1185">Reference proteome</keyword>
<dbReference type="Pfam" id="PF10531">
    <property type="entry name" value="SLBB"/>
    <property type="match status" value="1"/>
</dbReference>
<dbReference type="NCBIfam" id="NF003454">
    <property type="entry name" value="PRK05035.1"/>
    <property type="match status" value="1"/>
</dbReference>
<dbReference type="EMBL" id="JACOOR010000003">
    <property type="protein sequence ID" value="MBC5659339.1"/>
    <property type="molecule type" value="Genomic_DNA"/>
</dbReference>
<dbReference type="Proteomes" id="UP000649345">
    <property type="component" value="Unassembled WGS sequence"/>
</dbReference>
<keyword evidence="8" id="KW-1278">Translocase</keyword>
<dbReference type="EC" id="7.-.-.-" evidence="8"/>
<dbReference type="SUPFAM" id="SSF142019">
    <property type="entry name" value="Nqo1 FMN-binding domain-like"/>
    <property type="match status" value="1"/>
</dbReference>
<dbReference type="InterPro" id="IPR019554">
    <property type="entry name" value="Soluble_ligand-bd"/>
</dbReference>
<keyword evidence="2 8" id="KW-0004">4Fe-4S</keyword>
<comment type="caution">
    <text evidence="10">The sequence shown here is derived from an EMBL/GenBank/DDBJ whole genome shotgun (WGS) entry which is preliminary data.</text>
</comment>
<keyword evidence="5 8" id="KW-0249">Electron transport</keyword>
<dbReference type="GO" id="GO:0005886">
    <property type="term" value="C:plasma membrane"/>
    <property type="evidence" value="ECO:0007669"/>
    <property type="project" value="UniProtKB-SubCell"/>
</dbReference>
<reference evidence="10" key="1">
    <citation type="submission" date="2020-08" db="EMBL/GenBank/DDBJ databases">
        <title>Genome public.</title>
        <authorList>
            <person name="Liu C."/>
            <person name="Sun Q."/>
        </authorList>
    </citation>
    <scope>NUCLEOTIDE SEQUENCE</scope>
    <source>
        <strain evidence="10">NSJ-68</strain>
    </source>
</reference>
<keyword evidence="8" id="KW-1003">Cell membrane</keyword>
<dbReference type="SUPFAM" id="SSF46548">
    <property type="entry name" value="alpha-helical ferredoxin"/>
    <property type="match status" value="1"/>
</dbReference>
<evidence type="ECO:0000256" key="5">
    <source>
        <dbReference type="ARBA" id="ARBA00022982"/>
    </source>
</evidence>
<keyword evidence="4 8" id="KW-0677">Repeat</keyword>
<keyword evidence="7 8" id="KW-0411">Iron-sulfur</keyword>
<dbReference type="InterPro" id="IPR017896">
    <property type="entry name" value="4Fe4S_Fe-S-bd"/>
</dbReference>
<dbReference type="PANTHER" id="PTHR43034:SF2">
    <property type="entry name" value="ION-TRANSLOCATING OXIDOREDUCTASE COMPLEX SUBUNIT C"/>
    <property type="match status" value="1"/>
</dbReference>
<evidence type="ECO:0000256" key="6">
    <source>
        <dbReference type="ARBA" id="ARBA00023004"/>
    </source>
</evidence>
<accession>A0A923LBV4</accession>
<dbReference type="InterPro" id="IPR037225">
    <property type="entry name" value="Nuo51_FMN-bd_sf"/>
</dbReference>
<comment type="subunit">
    <text evidence="8">The complex is composed of six subunits: RnfA, RnfB, RnfC, RnfD, RnfE and RnfG.</text>
</comment>
<organism evidence="10 11">
    <name type="scientific">Anaerosacchariphilus hominis</name>
    <dbReference type="NCBI Taxonomy" id="2763017"/>
    <lineage>
        <taxon>Bacteria</taxon>
        <taxon>Bacillati</taxon>
        <taxon>Bacillota</taxon>
        <taxon>Clostridia</taxon>
        <taxon>Lachnospirales</taxon>
        <taxon>Lachnospiraceae</taxon>
        <taxon>Anaerosacchariphilus</taxon>
    </lineage>
</organism>